<dbReference type="GO" id="GO:0000156">
    <property type="term" value="F:phosphorelay response regulator activity"/>
    <property type="evidence" value="ECO:0007669"/>
    <property type="project" value="TreeGrafter"/>
</dbReference>
<evidence type="ECO:0000256" key="1">
    <source>
        <dbReference type="ARBA" id="ARBA00000085"/>
    </source>
</evidence>
<reference evidence="7" key="1">
    <citation type="journal article" name="DNA Res.">
        <title>The physiological potential of anammox bacteria as revealed by their core genome structure.</title>
        <authorList>
            <person name="Okubo T."/>
            <person name="Toyoda A."/>
            <person name="Fukuhara K."/>
            <person name="Uchiyama I."/>
            <person name="Harigaya Y."/>
            <person name="Kuroiwa M."/>
            <person name="Suzuki T."/>
            <person name="Murakami Y."/>
            <person name="Suwa Y."/>
            <person name="Takami H."/>
        </authorList>
    </citation>
    <scope>NUCLEOTIDE SEQUENCE</scope>
    <source>
        <strain evidence="7">317325-3</strain>
    </source>
</reference>
<keyword evidence="3" id="KW-0808">Transferase</keyword>
<dbReference type="GO" id="GO:0004673">
    <property type="term" value="F:protein histidine kinase activity"/>
    <property type="evidence" value="ECO:0007669"/>
    <property type="project" value="UniProtKB-EC"/>
</dbReference>
<evidence type="ECO:0000256" key="3">
    <source>
        <dbReference type="ARBA" id="ARBA00022679"/>
    </source>
</evidence>
<keyword evidence="5" id="KW-1133">Transmembrane helix</keyword>
<dbReference type="GO" id="GO:0030295">
    <property type="term" value="F:protein kinase activator activity"/>
    <property type="evidence" value="ECO:0007669"/>
    <property type="project" value="TreeGrafter"/>
</dbReference>
<dbReference type="KEGG" id="ddz:DSYM_21400"/>
<dbReference type="Gene3D" id="3.30.565.10">
    <property type="entry name" value="Histidine kinase-like ATPase, C-terminal domain"/>
    <property type="match status" value="1"/>
</dbReference>
<keyword evidence="4" id="KW-0418">Kinase</keyword>
<dbReference type="Proteomes" id="UP000662914">
    <property type="component" value="Chromosome"/>
</dbReference>
<name>A0A809S614_9PROT</name>
<dbReference type="PANTHER" id="PTHR42878">
    <property type="entry name" value="TWO-COMPONENT HISTIDINE KINASE"/>
    <property type="match status" value="1"/>
</dbReference>
<sequence>MPHPFDPPPARTPIAVLAIGLATVQRIVLRHGGRIWAEATPGRGATCSFTLPGVEDDSADQAR</sequence>
<dbReference type="InterPro" id="IPR050351">
    <property type="entry name" value="BphY/WalK/GraS-like"/>
</dbReference>
<dbReference type="PANTHER" id="PTHR42878:SF15">
    <property type="entry name" value="BACTERIOPHYTOCHROME"/>
    <property type="match status" value="1"/>
</dbReference>
<dbReference type="EMBL" id="AP021857">
    <property type="protein sequence ID" value="BBO21441.1"/>
    <property type="molecule type" value="Genomic_DNA"/>
</dbReference>
<feature type="transmembrane region" description="Helical" evidence="5">
    <location>
        <begin position="12"/>
        <end position="29"/>
    </location>
</feature>
<dbReference type="GO" id="GO:0007234">
    <property type="term" value="P:osmosensory signaling via phosphorelay pathway"/>
    <property type="evidence" value="ECO:0007669"/>
    <property type="project" value="TreeGrafter"/>
</dbReference>
<keyword evidence="5" id="KW-0812">Transmembrane</keyword>
<proteinExistence type="predicted"/>
<dbReference type="InterPro" id="IPR036890">
    <property type="entry name" value="HATPase_C_sf"/>
</dbReference>
<evidence type="ECO:0000256" key="5">
    <source>
        <dbReference type="SAM" id="Phobius"/>
    </source>
</evidence>
<protein>
    <recommendedName>
        <fullName evidence="2">histidine kinase</fullName>
        <ecNumber evidence="2">2.7.13.3</ecNumber>
    </recommendedName>
</protein>
<evidence type="ECO:0000313" key="7">
    <source>
        <dbReference type="EMBL" id="BBO21441.1"/>
    </source>
</evidence>
<evidence type="ECO:0000256" key="2">
    <source>
        <dbReference type="ARBA" id="ARBA00012438"/>
    </source>
</evidence>
<dbReference type="SUPFAM" id="SSF55874">
    <property type="entry name" value="ATPase domain of HSP90 chaperone/DNA topoisomerase II/histidine kinase"/>
    <property type="match status" value="1"/>
</dbReference>
<dbReference type="InterPro" id="IPR003594">
    <property type="entry name" value="HATPase_dom"/>
</dbReference>
<dbReference type="EC" id="2.7.13.3" evidence="2"/>
<evidence type="ECO:0000256" key="4">
    <source>
        <dbReference type="ARBA" id="ARBA00022777"/>
    </source>
</evidence>
<evidence type="ECO:0000259" key="6">
    <source>
        <dbReference type="Pfam" id="PF02518"/>
    </source>
</evidence>
<gene>
    <name evidence="7" type="ORF">DSYM_21400</name>
</gene>
<organism evidence="7 8">
    <name type="scientific">Candidatus Desulfobacillus denitrificans</name>
    <dbReference type="NCBI Taxonomy" id="2608985"/>
    <lineage>
        <taxon>Bacteria</taxon>
        <taxon>Pseudomonadati</taxon>
        <taxon>Pseudomonadota</taxon>
        <taxon>Betaproteobacteria</taxon>
        <taxon>Candidatus Desulfobacillus</taxon>
    </lineage>
</organism>
<keyword evidence="5" id="KW-0472">Membrane</keyword>
<dbReference type="Pfam" id="PF02518">
    <property type="entry name" value="HATPase_c"/>
    <property type="match status" value="1"/>
</dbReference>
<evidence type="ECO:0000313" key="8">
    <source>
        <dbReference type="Proteomes" id="UP000662914"/>
    </source>
</evidence>
<accession>A0A809S614</accession>
<feature type="domain" description="Histidine kinase/HSP90-like ATPase" evidence="6">
    <location>
        <begin position="19"/>
        <end position="52"/>
    </location>
</feature>
<dbReference type="AlphaFoldDB" id="A0A809S614"/>
<comment type="catalytic activity">
    <reaction evidence="1">
        <text>ATP + protein L-histidine = ADP + protein N-phospho-L-histidine.</text>
        <dbReference type="EC" id="2.7.13.3"/>
    </reaction>
</comment>